<evidence type="ECO:0000259" key="1">
    <source>
        <dbReference type="Pfam" id="PF00501"/>
    </source>
</evidence>
<comment type="caution">
    <text evidence="2">The sequence shown here is derived from an EMBL/GenBank/DDBJ whole genome shotgun (WGS) entry which is preliminary data.</text>
</comment>
<dbReference type="InterPro" id="IPR042099">
    <property type="entry name" value="ANL_N_sf"/>
</dbReference>
<dbReference type="InterPro" id="IPR000873">
    <property type="entry name" value="AMP-dep_synth/lig_dom"/>
</dbReference>
<dbReference type="STRING" id="62708.A0A420HN18"/>
<feature type="domain" description="AMP-dependent synthetase/ligase" evidence="1">
    <location>
        <begin position="143"/>
        <end position="238"/>
    </location>
</feature>
<dbReference type="GO" id="GO:0004467">
    <property type="term" value="F:long-chain fatty acid-CoA ligase activity"/>
    <property type="evidence" value="ECO:0007669"/>
    <property type="project" value="TreeGrafter"/>
</dbReference>
<organism evidence="2 3">
    <name type="scientific">Golovinomyces cichoracearum</name>
    <dbReference type="NCBI Taxonomy" id="62708"/>
    <lineage>
        <taxon>Eukaryota</taxon>
        <taxon>Fungi</taxon>
        <taxon>Dikarya</taxon>
        <taxon>Ascomycota</taxon>
        <taxon>Pezizomycotina</taxon>
        <taxon>Leotiomycetes</taxon>
        <taxon>Erysiphales</taxon>
        <taxon>Erysiphaceae</taxon>
        <taxon>Golovinomyces</taxon>
    </lineage>
</organism>
<dbReference type="SUPFAM" id="SSF56801">
    <property type="entry name" value="Acetyl-CoA synthetase-like"/>
    <property type="match status" value="1"/>
</dbReference>
<dbReference type="Pfam" id="PF00501">
    <property type="entry name" value="AMP-binding"/>
    <property type="match status" value="1"/>
</dbReference>
<dbReference type="Gene3D" id="3.40.50.12780">
    <property type="entry name" value="N-terminal domain of ligase-like"/>
    <property type="match status" value="1"/>
</dbReference>
<accession>A0A420HN18</accession>
<sequence length="561" mass="61352">MDILLTRLDKLVTGILSEWDRLSTALFVLSISSFIYFVINTRDPDIHPILLQRQSQASRVRQQGESSIFRSLSVPYDTPLTSGLNIRKPGDSKWINGHDGDLRDIWLRAIAGARNREGVETGAIGKIFTIEGIKNVKEHDLGDLTRQLNLIGQHLKNRELDRVAIYLPNSVEFLATLFACAFHNLTTILLQYDLPPHEILSRLKQSKADTVIVAAGSFPINLVLKDYSILKQLILVVDEGSRHIDWNDVPAETGSSVNVTAWHEIIQDQEPAAGKDLPTSEKFVKLKNIIAFAASEMVEYTQANVIAGIAGQLTSIPATQIFNPSDLFLPIDCLSSLYPLTLTLSALYSNASIALTGVASHSPSISLAVHGISPTVIVASSHTMFKFYEETKGKLSSPLFKLIYLLETRDLTSNGVMPIASVFSSMFDRWRPTIGITPGKLRLIYLSTLTGSENPINSSILSDLRILTRSRIIHALTAPKVAGAVAQTGVYDYRVSPNCSAAHFGPPVSSVEIFFQDKENYDTTDNLTRGELIVAGPAVVGDKASLGVIGMMGADNTLSLL</sequence>
<protein>
    <submittedName>
        <fullName evidence="2">Putative amp-dependent synthetase ligase</fullName>
    </submittedName>
</protein>
<keyword evidence="2" id="KW-0436">Ligase</keyword>
<dbReference type="GO" id="GO:0016020">
    <property type="term" value="C:membrane"/>
    <property type="evidence" value="ECO:0007669"/>
    <property type="project" value="TreeGrafter"/>
</dbReference>
<dbReference type="Proteomes" id="UP000283383">
    <property type="component" value="Unassembled WGS sequence"/>
</dbReference>
<evidence type="ECO:0000313" key="3">
    <source>
        <dbReference type="Proteomes" id="UP000283383"/>
    </source>
</evidence>
<gene>
    <name evidence="2" type="ORF">GcM3_179004</name>
</gene>
<name>A0A420HN18_9PEZI</name>
<evidence type="ECO:0000313" key="2">
    <source>
        <dbReference type="EMBL" id="RKF58840.1"/>
    </source>
</evidence>
<dbReference type="AlphaFoldDB" id="A0A420HN18"/>
<dbReference type="PANTHER" id="PTHR43272">
    <property type="entry name" value="LONG-CHAIN-FATTY-ACID--COA LIGASE"/>
    <property type="match status" value="1"/>
</dbReference>
<reference evidence="2 3" key="1">
    <citation type="journal article" date="2018" name="BMC Genomics">
        <title>Comparative genome analyses reveal sequence features reflecting distinct modes of host-adaptation between dicot and monocot powdery mildew.</title>
        <authorList>
            <person name="Wu Y."/>
            <person name="Ma X."/>
            <person name="Pan Z."/>
            <person name="Kale S.D."/>
            <person name="Song Y."/>
            <person name="King H."/>
            <person name="Zhang Q."/>
            <person name="Presley C."/>
            <person name="Deng X."/>
            <person name="Wei C.I."/>
            <person name="Xiao S."/>
        </authorList>
    </citation>
    <scope>NUCLEOTIDE SEQUENCE [LARGE SCALE GENOMIC DNA]</scope>
    <source>
        <strain evidence="2">UMSG3</strain>
    </source>
</reference>
<dbReference type="PANTHER" id="PTHR43272:SF11">
    <property type="entry name" value="AMP-DEPENDENT SYNTHETASE_LIGASE DOMAIN-CONTAINING PROTEIN"/>
    <property type="match status" value="1"/>
</dbReference>
<dbReference type="GO" id="GO:0005783">
    <property type="term" value="C:endoplasmic reticulum"/>
    <property type="evidence" value="ECO:0007669"/>
    <property type="project" value="TreeGrafter"/>
</dbReference>
<proteinExistence type="predicted"/>
<keyword evidence="3" id="KW-1185">Reference proteome</keyword>
<dbReference type="EMBL" id="MCBQ01017960">
    <property type="protein sequence ID" value="RKF58840.1"/>
    <property type="molecule type" value="Genomic_DNA"/>
</dbReference>